<dbReference type="SUPFAM" id="SSF55190">
    <property type="entry name" value="Arginyl-tRNA synthetase (ArgRS), N-terminal 'additional' domain"/>
    <property type="match status" value="1"/>
</dbReference>
<sequence length="71" mass="7624">MKNLLRALISQGIQALRANGTLPADTLTPEFVVERPKTREHGDFATNAAMLLAKAARSNPRALAQALVEAL</sequence>
<dbReference type="InterPro" id="IPR005148">
    <property type="entry name" value="Arg-tRNA-synth_N"/>
</dbReference>
<dbReference type="AlphaFoldDB" id="A0A7X5N5B8"/>
<evidence type="ECO:0000259" key="1">
    <source>
        <dbReference type="SMART" id="SM01016"/>
    </source>
</evidence>
<proteinExistence type="predicted"/>
<evidence type="ECO:0000313" key="3">
    <source>
        <dbReference type="Proteomes" id="UP000471082"/>
    </source>
</evidence>
<dbReference type="GO" id="GO:0005737">
    <property type="term" value="C:cytoplasm"/>
    <property type="evidence" value="ECO:0007669"/>
    <property type="project" value="InterPro"/>
</dbReference>
<keyword evidence="2" id="KW-0436">Ligase</keyword>
<dbReference type="GO" id="GO:0006420">
    <property type="term" value="P:arginyl-tRNA aminoacylation"/>
    <property type="evidence" value="ECO:0007669"/>
    <property type="project" value="InterPro"/>
</dbReference>
<dbReference type="EMBL" id="JAAGYU010002805">
    <property type="protein sequence ID" value="NEL81638.1"/>
    <property type="molecule type" value="Genomic_DNA"/>
</dbReference>
<dbReference type="SMART" id="SM01016">
    <property type="entry name" value="Arg_tRNA_synt_N"/>
    <property type="match status" value="1"/>
</dbReference>
<name>A0A7X5N5B8_XANPE</name>
<dbReference type="Pfam" id="PF03485">
    <property type="entry name" value="Arg_tRNA_synt_N"/>
    <property type="match status" value="1"/>
</dbReference>
<protein>
    <submittedName>
        <fullName evidence="2">Arginine--tRNA ligase</fullName>
        <ecNumber evidence="2">6.1.1.19</ecNumber>
    </submittedName>
</protein>
<dbReference type="GO" id="GO:0004814">
    <property type="term" value="F:arginine-tRNA ligase activity"/>
    <property type="evidence" value="ECO:0007669"/>
    <property type="project" value="UniProtKB-EC"/>
</dbReference>
<feature type="non-terminal residue" evidence="2">
    <location>
        <position position="71"/>
    </location>
</feature>
<comment type="caution">
    <text evidence="2">The sequence shown here is derived from an EMBL/GenBank/DDBJ whole genome shotgun (WGS) entry which is preliminary data.</text>
</comment>
<gene>
    <name evidence="2" type="primary">argS</name>
    <name evidence="2" type="ORF">G3W61_35820</name>
</gene>
<dbReference type="GO" id="GO:0005524">
    <property type="term" value="F:ATP binding"/>
    <property type="evidence" value="ECO:0007669"/>
    <property type="project" value="InterPro"/>
</dbReference>
<dbReference type="Proteomes" id="UP000471082">
    <property type="component" value="Unassembled WGS sequence"/>
</dbReference>
<reference evidence="2 3" key="1">
    <citation type="submission" date="2019-11" db="EMBL/GenBank/DDBJ databases">
        <title>Genome-resolved metagenomics to study the prevalence of co-infection and intraspecific heterogeneity among plant pathogen metapopulations.</title>
        <authorList>
            <person name="Newberry E."/>
            <person name="Bhandari R."/>
            <person name="Kemble J."/>
            <person name="Sikora E."/>
            <person name="Potnis N."/>
        </authorList>
    </citation>
    <scope>NUCLEOTIDE SEQUENCE [LARGE SCALE GENOMIC DNA]</scope>
    <source>
        <strain evidence="2">Xp_Tom_Tuscaloosa_18b</strain>
    </source>
</reference>
<evidence type="ECO:0000313" key="2">
    <source>
        <dbReference type="EMBL" id="NEL81638.1"/>
    </source>
</evidence>
<organism evidence="2 3">
    <name type="scientific">Xanthomonas perforans</name>
    <dbReference type="NCBI Taxonomy" id="442694"/>
    <lineage>
        <taxon>Bacteria</taxon>
        <taxon>Pseudomonadati</taxon>
        <taxon>Pseudomonadota</taxon>
        <taxon>Gammaproteobacteria</taxon>
        <taxon>Lysobacterales</taxon>
        <taxon>Lysobacteraceae</taxon>
        <taxon>Xanthomonas</taxon>
    </lineage>
</organism>
<feature type="domain" description="Arginyl tRNA synthetase N-terminal" evidence="1">
    <location>
        <begin position="3"/>
        <end position="71"/>
    </location>
</feature>
<accession>A0A7X5N5B8</accession>
<dbReference type="InterPro" id="IPR036695">
    <property type="entry name" value="Arg-tRNA-synth_N_sf"/>
</dbReference>
<dbReference type="Gene3D" id="3.30.1360.70">
    <property type="entry name" value="Arginyl tRNA synthetase N-terminal domain"/>
    <property type="match status" value="1"/>
</dbReference>
<dbReference type="EC" id="6.1.1.19" evidence="2"/>